<dbReference type="STRING" id="1126212.K2RFC9"/>
<feature type="region of interest" description="Disordered" evidence="2">
    <location>
        <begin position="303"/>
        <end position="325"/>
    </location>
</feature>
<reference evidence="4 5" key="1">
    <citation type="journal article" date="2012" name="BMC Genomics">
        <title>Tools to kill: Genome of one of the most destructive plant pathogenic fungi Macrophomina phaseolina.</title>
        <authorList>
            <person name="Islam M.S."/>
            <person name="Haque M.S."/>
            <person name="Islam M.M."/>
            <person name="Emdad E.M."/>
            <person name="Halim A."/>
            <person name="Hossen Q.M.M."/>
            <person name="Hossain M.Z."/>
            <person name="Ahmed B."/>
            <person name="Rahim S."/>
            <person name="Rahman M.S."/>
            <person name="Alam M.M."/>
            <person name="Hou S."/>
            <person name="Wan X."/>
            <person name="Saito J.A."/>
            <person name="Alam M."/>
        </authorList>
    </citation>
    <scope>NUCLEOTIDE SEQUENCE [LARGE SCALE GENOMIC DNA]</scope>
    <source>
        <strain evidence="4 5">MS6</strain>
    </source>
</reference>
<evidence type="ECO:0000259" key="3">
    <source>
        <dbReference type="Pfam" id="PF00561"/>
    </source>
</evidence>
<dbReference type="FunCoup" id="K2RFC9">
    <property type="interactions" value="142"/>
</dbReference>
<dbReference type="GO" id="GO:0006654">
    <property type="term" value="P:phosphatidic acid biosynthetic process"/>
    <property type="evidence" value="ECO:0007669"/>
    <property type="project" value="TreeGrafter"/>
</dbReference>
<protein>
    <submittedName>
        <fullName evidence="4">Alpha/beta hydrolase fold-1</fullName>
    </submittedName>
</protein>
<sequence length="505" mass="56348">MAADMDTETSRSRRRWRSPQPKPVAEKRNQSANASPSRSFSAMFPLSRKDGWSQWCSNTSPAALEERVFSFIPYIQRPEPSTNSSKASASSSKSSLNTSAASTKDSSHLLSPNSASDPYGPRKWSSQLVTLSGKNRALNEFCISRVGENPAHNLVMLHGYGAGLGFFYKNFEPLSRRPGWRLFALDMLGMGNSSRPPFKIRAKDRAAKITEAENWFIDALEEWRVQRGIDRMTLLGHSMGGYMVSAYALKYPGHIDKLILVSPVGIPEDPWATKAEIPDQPSGEAAAGEILRDEGIAQLDDGAVDIKPPKDAQKPDDPNKPFSKPPSKFVSHLWDANISPFSIIRLTGPLGPRLTSGWTSRRFAHLPTEEAAALHDYSYSLFRQRGSGEYALAYILAPGAFAREPLIRRIHKIGRQQGEKGVPIVFMYGDEDWMDVNGGYAAEKKIKEENEKVWAEMTEEERKGDNGDATVLVIQKAGHHLYLDNFEQFNQVMEVELEDVERRTS</sequence>
<dbReference type="Proteomes" id="UP000007129">
    <property type="component" value="Unassembled WGS sequence"/>
</dbReference>
<evidence type="ECO:0000256" key="1">
    <source>
        <dbReference type="ARBA" id="ARBA00038097"/>
    </source>
</evidence>
<feature type="domain" description="AB hydrolase-1" evidence="3">
    <location>
        <begin position="154"/>
        <end position="267"/>
    </location>
</feature>
<dbReference type="InterPro" id="IPR029058">
    <property type="entry name" value="AB_hydrolase_fold"/>
</dbReference>
<dbReference type="GO" id="GO:0055088">
    <property type="term" value="P:lipid homeostasis"/>
    <property type="evidence" value="ECO:0007669"/>
    <property type="project" value="TreeGrafter"/>
</dbReference>
<name>K2RFC9_MACPH</name>
<proteinExistence type="inferred from homology"/>
<dbReference type="AlphaFoldDB" id="K2RFC9"/>
<dbReference type="GO" id="GO:0035965">
    <property type="term" value="P:cardiolipin acyl-chain remodeling"/>
    <property type="evidence" value="ECO:0007669"/>
    <property type="project" value="TreeGrafter"/>
</dbReference>
<dbReference type="InParanoid" id="K2RFC9"/>
<comment type="caution">
    <text evidence="4">The sequence shown here is derived from an EMBL/GenBank/DDBJ whole genome shotgun (WGS) entry which is preliminary data.</text>
</comment>
<dbReference type="GO" id="GO:0042171">
    <property type="term" value="F:lysophosphatidic acid acyltransferase activity"/>
    <property type="evidence" value="ECO:0007669"/>
    <property type="project" value="TreeGrafter"/>
</dbReference>
<feature type="compositionally biased region" description="Basic and acidic residues" evidence="2">
    <location>
        <begin position="307"/>
        <end position="319"/>
    </location>
</feature>
<dbReference type="OrthoDB" id="7457040at2759"/>
<evidence type="ECO:0000313" key="4">
    <source>
        <dbReference type="EMBL" id="EKG13328.1"/>
    </source>
</evidence>
<dbReference type="SUPFAM" id="SSF53474">
    <property type="entry name" value="alpha/beta-Hydrolases"/>
    <property type="match status" value="1"/>
</dbReference>
<dbReference type="eggNOG" id="KOG4409">
    <property type="taxonomic scope" value="Eukaryota"/>
</dbReference>
<dbReference type="GO" id="GO:0004623">
    <property type="term" value="F:phospholipase A2 activity"/>
    <property type="evidence" value="ECO:0007669"/>
    <property type="project" value="TreeGrafter"/>
</dbReference>
<comment type="similarity">
    <text evidence="1">Belongs to the peptidase S33 family. ABHD4/ABHD5 subfamily.</text>
</comment>
<accession>K2RFC9</accession>
<dbReference type="HOGENOM" id="CLU_017361_3_0_1"/>
<feature type="compositionally biased region" description="Polar residues" evidence="2">
    <location>
        <begin position="30"/>
        <end position="40"/>
    </location>
</feature>
<evidence type="ECO:0000313" key="5">
    <source>
        <dbReference type="Proteomes" id="UP000007129"/>
    </source>
</evidence>
<dbReference type="GO" id="GO:0005743">
    <property type="term" value="C:mitochondrial inner membrane"/>
    <property type="evidence" value="ECO:0007669"/>
    <property type="project" value="TreeGrafter"/>
</dbReference>
<dbReference type="Gene3D" id="3.40.50.1820">
    <property type="entry name" value="alpha/beta hydrolase"/>
    <property type="match status" value="1"/>
</dbReference>
<dbReference type="Pfam" id="PF00561">
    <property type="entry name" value="Abhydrolase_1"/>
    <property type="match status" value="1"/>
</dbReference>
<keyword evidence="4" id="KW-0378">Hydrolase</keyword>
<evidence type="ECO:0000256" key="2">
    <source>
        <dbReference type="SAM" id="MobiDB-lite"/>
    </source>
</evidence>
<dbReference type="EMBL" id="AHHD01000414">
    <property type="protein sequence ID" value="EKG13328.1"/>
    <property type="molecule type" value="Genomic_DNA"/>
</dbReference>
<dbReference type="PANTHER" id="PTHR42886">
    <property type="entry name" value="RE40534P-RELATED"/>
    <property type="match status" value="1"/>
</dbReference>
<feature type="region of interest" description="Disordered" evidence="2">
    <location>
        <begin position="79"/>
        <end position="122"/>
    </location>
</feature>
<dbReference type="VEuPathDB" id="FungiDB:MPH_09610"/>
<feature type="compositionally biased region" description="Low complexity" evidence="2">
    <location>
        <begin position="81"/>
        <end position="104"/>
    </location>
</feature>
<dbReference type="PANTHER" id="PTHR42886:SF29">
    <property type="entry name" value="PUMMELIG, ISOFORM A"/>
    <property type="match status" value="1"/>
</dbReference>
<organism evidence="4 5">
    <name type="scientific">Macrophomina phaseolina (strain MS6)</name>
    <name type="common">Charcoal rot fungus</name>
    <dbReference type="NCBI Taxonomy" id="1126212"/>
    <lineage>
        <taxon>Eukaryota</taxon>
        <taxon>Fungi</taxon>
        <taxon>Dikarya</taxon>
        <taxon>Ascomycota</taxon>
        <taxon>Pezizomycotina</taxon>
        <taxon>Dothideomycetes</taxon>
        <taxon>Dothideomycetes incertae sedis</taxon>
        <taxon>Botryosphaeriales</taxon>
        <taxon>Botryosphaeriaceae</taxon>
        <taxon>Macrophomina</taxon>
    </lineage>
</organism>
<gene>
    <name evidence="4" type="ORF">MPH_09610</name>
</gene>
<dbReference type="InterPro" id="IPR000073">
    <property type="entry name" value="AB_hydrolase_1"/>
</dbReference>
<feature type="region of interest" description="Disordered" evidence="2">
    <location>
        <begin position="1"/>
        <end position="41"/>
    </location>
</feature>